<reference evidence="2 3" key="1">
    <citation type="submission" date="2018-10" db="EMBL/GenBank/DDBJ databases">
        <title>Phylogenomics of Brevibacillus.</title>
        <authorList>
            <person name="Dunlap C."/>
        </authorList>
    </citation>
    <scope>NUCLEOTIDE SEQUENCE [LARGE SCALE GENOMIC DNA]</scope>
    <source>
        <strain evidence="2 3">JCM 15085</strain>
    </source>
</reference>
<feature type="signal peptide" evidence="1">
    <location>
        <begin position="1"/>
        <end position="28"/>
    </location>
</feature>
<proteinExistence type="predicted"/>
<gene>
    <name evidence="2" type="ORF">EDM58_25140</name>
</gene>
<evidence type="ECO:0000256" key="1">
    <source>
        <dbReference type="SAM" id="SignalP"/>
    </source>
</evidence>
<dbReference type="GeneID" id="89498876"/>
<evidence type="ECO:0000313" key="3">
    <source>
        <dbReference type="Proteomes" id="UP000281915"/>
    </source>
</evidence>
<dbReference type="Proteomes" id="UP000281915">
    <property type="component" value="Unassembled WGS sequence"/>
</dbReference>
<name>A0A3M8BZB3_9BACL</name>
<keyword evidence="1" id="KW-0732">Signal</keyword>
<organism evidence="2 3">
    <name type="scientific">Brevibacillus panacihumi</name>
    <dbReference type="NCBI Taxonomy" id="497735"/>
    <lineage>
        <taxon>Bacteria</taxon>
        <taxon>Bacillati</taxon>
        <taxon>Bacillota</taxon>
        <taxon>Bacilli</taxon>
        <taxon>Bacillales</taxon>
        <taxon>Paenibacillaceae</taxon>
        <taxon>Brevibacillus</taxon>
    </lineage>
</organism>
<protein>
    <submittedName>
        <fullName evidence="2">Uncharacterized protein</fullName>
    </submittedName>
</protein>
<dbReference type="AlphaFoldDB" id="A0A3M8BZB3"/>
<dbReference type="RefSeq" id="WP_024984344.1">
    <property type="nucleotide sequence ID" value="NZ_RHHT01000086.1"/>
</dbReference>
<feature type="chain" id="PRO_5038982724" evidence="1">
    <location>
        <begin position="29"/>
        <end position="294"/>
    </location>
</feature>
<dbReference type="EMBL" id="RHHT01000086">
    <property type="protein sequence ID" value="RNB68035.1"/>
    <property type="molecule type" value="Genomic_DNA"/>
</dbReference>
<accession>A0A3M8BZB3</accession>
<sequence>MKFSLFSRLLTFLVAVALLITSPLNSHALAATSKKEAQQFNIDRVAEVILVSLDGKKIETTFYVTEGTEIDESTFDSLGKGYKLKELEIRKIGPDGFDIQELIKSNKSALSADTEDGVIKPLWVETAFDVGNFMMSLADFRAEPSVWNGFKVVFDGASVVFPGVPAISGVERMIKASKTLKQSLQIGVKSFRDLKKDSVPSGWHRHHIFEKRFADRLGTTENDLFAIAIPKDYHNIITQALRKEIPYGANYRDYSRSEIIQAHIDVYRDLWQEYDDEVYEFLYKFAREKQHSIR</sequence>
<comment type="caution">
    <text evidence="2">The sequence shown here is derived from an EMBL/GenBank/DDBJ whole genome shotgun (WGS) entry which is preliminary data.</text>
</comment>
<evidence type="ECO:0000313" key="2">
    <source>
        <dbReference type="EMBL" id="RNB68035.1"/>
    </source>
</evidence>